<dbReference type="HOGENOM" id="CLU_055524_4_1_1"/>
<dbReference type="InterPro" id="IPR008952">
    <property type="entry name" value="Tetraspanin_EC2_sf"/>
</dbReference>
<name>T1KKN8_TETUR</name>
<dbReference type="KEGG" id="tut:107364923"/>
<comment type="similarity">
    <text evidence="2 6">Belongs to the tetraspanin (TM4SF) family.</text>
</comment>
<evidence type="ECO:0000256" key="5">
    <source>
        <dbReference type="ARBA" id="ARBA00023136"/>
    </source>
</evidence>
<dbReference type="Gene3D" id="1.10.1450.10">
    <property type="entry name" value="Tetraspanin"/>
    <property type="match status" value="1"/>
</dbReference>
<evidence type="ECO:0000313" key="7">
    <source>
        <dbReference type="EnsemblMetazoa" id="tetur13g04390.1"/>
    </source>
</evidence>
<organism evidence="7 8">
    <name type="scientific">Tetranychus urticae</name>
    <name type="common">Two-spotted spider mite</name>
    <dbReference type="NCBI Taxonomy" id="32264"/>
    <lineage>
        <taxon>Eukaryota</taxon>
        <taxon>Metazoa</taxon>
        <taxon>Ecdysozoa</taxon>
        <taxon>Arthropoda</taxon>
        <taxon>Chelicerata</taxon>
        <taxon>Arachnida</taxon>
        <taxon>Acari</taxon>
        <taxon>Acariformes</taxon>
        <taxon>Trombidiformes</taxon>
        <taxon>Prostigmata</taxon>
        <taxon>Eleutherengona</taxon>
        <taxon>Raphignathae</taxon>
        <taxon>Tetranychoidea</taxon>
        <taxon>Tetranychidae</taxon>
        <taxon>Tetranychus</taxon>
    </lineage>
</organism>
<dbReference type="eggNOG" id="KOG3882">
    <property type="taxonomic scope" value="Eukaryota"/>
</dbReference>
<dbReference type="InterPro" id="IPR018499">
    <property type="entry name" value="Tetraspanin/Peripherin"/>
</dbReference>
<proteinExistence type="inferred from homology"/>
<dbReference type="AlphaFoldDB" id="T1KKN8"/>
<evidence type="ECO:0000256" key="3">
    <source>
        <dbReference type="ARBA" id="ARBA00022692"/>
    </source>
</evidence>
<dbReference type="PANTHER" id="PTHR19282">
    <property type="entry name" value="TETRASPANIN"/>
    <property type="match status" value="1"/>
</dbReference>
<feature type="transmembrane region" description="Helical" evidence="6">
    <location>
        <begin position="52"/>
        <end position="74"/>
    </location>
</feature>
<dbReference type="OrthoDB" id="10016273at2759"/>
<dbReference type="SUPFAM" id="SSF48652">
    <property type="entry name" value="Tetraspanin"/>
    <property type="match status" value="1"/>
</dbReference>
<accession>T1KKN8</accession>
<keyword evidence="4 6" id="KW-1133">Transmembrane helix</keyword>
<evidence type="ECO:0000256" key="4">
    <source>
        <dbReference type="ARBA" id="ARBA00022989"/>
    </source>
</evidence>
<dbReference type="InterPro" id="IPR000301">
    <property type="entry name" value="Tetraspanin_animals"/>
</dbReference>
<evidence type="ECO:0000256" key="1">
    <source>
        <dbReference type="ARBA" id="ARBA00004141"/>
    </source>
</evidence>
<evidence type="ECO:0000256" key="6">
    <source>
        <dbReference type="RuleBase" id="RU361218"/>
    </source>
</evidence>
<feature type="transmembrane region" description="Helical" evidence="6">
    <location>
        <begin position="232"/>
        <end position="260"/>
    </location>
</feature>
<dbReference type="GO" id="GO:0005886">
    <property type="term" value="C:plasma membrane"/>
    <property type="evidence" value="ECO:0007669"/>
    <property type="project" value="TreeGrafter"/>
</dbReference>
<dbReference type="STRING" id="32264.T1KKN8"/>
<feature type="transmembrane region" description="Helical" evidence="6">
    <location>
        <begin position="81"/>
        <end position="101"/>
    </location>
</feature>
<keyword evidence="3 6" id="KW-0812">Transmembrane</keyword>
<dbReference type="PIRSF" id="PIRSF002419">
    <property type="entry name" value="Tetraspanin"/>
    <property type="match status" value="1"/>
</dbReference>
<evidence type="ECO:0000256" key="2">
    <source>
        <dbReference type="ARBA" id="ARBA00006840"/>
    </source>
</evidence>
<comment type="subcellular location">
    <subcellularLocation>
        <location evidence="1 6">Membrane</location>
        <topology evidence="1 6">Multi-pass membrane protein</topology>
    </subcellularLocation>
</comment>
<dbReference type="EMBL" id="CAEY01000176">
    <property type="status" value="NOT_ANNOTATED_CDS"/>
    <property type="molecule type" value="Genomic_DNA"/>
</dbReference>
<dbReference type="OMA" id="IRESTCL"/>
<reference evidence="8" key="1">
    <citation type="submission" date="2011-08" db="EMBL/GenBank/DDBJ databases">
        <authorList>
            <person name="Rombauts S."/>
        </authorList>
    </citation>
    <scope>NUCLEOTIDE SEQUENCE</scope>
    <source>
        <strain evidence="8">London</strain>
    </source>
</reference>
<gene>
    <name evidence="7" type="primary">107364923</name>
</gene>
<evidence type="ECO:0000313" key="8">
    <source>
        <dbReference type="Proteomes" id="UP000015104"/>
    </source>
</evidence>
<sequence>MVISCVKYIVLIYNFIFWLLGVAILGFSILLYAESHNYVNFEDTQGLFDTPFFLIIILGAVMTLVGFLGCCGAIRESTCLLGTYILLCITMGVACGAAVWWSNEYRTDVSEKVQTSLQKMIRENYRGNLTRPTTEVVIDRLQKDMQCCGARNLTDWSVSRYNQGNRPKLEIGIGKDRSSIAFSVPASCCRVGAPDCEVARKGITMDNLESKKFSINNEGCLHKLDAFVGDKWTYLILIGMTLIGCQILALLFTCCFCCFLSGQKNNRF</sequence>
<dbReference type="Pfam" id="PF00335">
    <property type="entry name" value="Tetraspanin"/>
    <property type="match status" value="1"/>
</dbReference>
<keyword evidence="5 6" id="KW-0472">Membrane</keyword>
<dbReference type="EnsemblMetazoa" id="tetur13g04390.1">
    <property type="protein sequence ID" value="tetur13g04390.1"/>
    <property type="gene ID" value="tetur13g04390"/>
</dbReference>
<dbReference type="PANTHER" id="PTHR19282:SF551">
    <property type="entry name" value="RE08073P-RELATED"/>
    <property type="match status" value="1"/>
</dbReference>
<keyword evidence="8" id="KW-1185">Reference proteome</keyword>
<dbReference type="PRINTS" id="PR00259">
    <property type="entry name" value="TMFOUR"/>
</dbReference>
<protein>
    <recommendedName>
        <fullName evidence="6">Tetraspanin</fullName>
    </recommendedName>
</protein>
<dbReference type="Proteomes" id="UP000015104">
    <property type="component" value="Unassembled WGS sequence"/>
</dbReference>
<feature type="transmembrane region" description="Helical" evidence="6">
    <location>
        <begin position="12"/>
        <end position="32"/>
    </location>
</feature>
<reference evidence="7" key="2">
    <citation type="submission" date="2015-06" db="UniProtKB">
        <authorList>
            <consortium name="EnsemblMetazoa"/>
        </authorList>
    </citation>
    <scope>IDENTIFICATION</scope>
</reference>